<organism evidence="9 10">
    <name type="scientific">Pseudoxanthomonas suwonensis</name>
    <dbReference type="NCBI Taxonomy" id="314722"/>
    <lineage>
        <taxon>Bacteria</taxon>
        <taxon>Pseudomonadati</taxon>
        <taxon>Pseudomonadota</taxon>
        <taxon>Gammaproteobacteria</taxon>
        <taxon>Lysobacterales</taxon>
        <taxon>Lysobacteraceae</taxon>
        <taxon>Pseudoxanthomonas</taxon>
    </lineage>
</organism>
<name>A0A0E3UP69_9GAMM</name>
<keyword evidence="3 7" id="KW-1133">Transmembrane helix</keyword>
<dbReference type="Pfam" id="PF04116">
    <property type="entry name" value="FA_hydroxylase"/>
    <property type="match status" value="1"/>
</dbReference>
<feature type="transmembrane region" description="Helical" evidence="7">
    <location>
        <begin position="264"/>
        <end position="286"/>
    </location>
</feature>
<feature type="transmembrane region" description="Helical" evidence="7">
    <location>
        <begin position="51"/>
        <end position="68"/>
    </location>
</feature>
<reference evidence="9 10" key="1">
    <citation type="journal article" date="2015" name="Genome Announc.">
        <title>Complete Genome Sequence of Pseudoxanthomonas suwonensis Strain J1, a Cellulose-Degrading Bacterium Isolated from Leaf- and Wood-Enriched Soil.</title>
        <authorList>
            <person name="Hou L."/>
            <person name="Jiang J."/>
            <person name="Xu Z."/>
            <person name="Zhou Y."/>
            <person name="Leung F.C."/>
        </authorList>
    </citation>
    <scope>NUCLEOTIDE SEQUENCE [LARGE SCALE GENOMIC DNA]</scope>
    <source>
        <strain evidence="9 10">J1</strain>
    </source>
</reference>
<dbReference type="KEGG" id="psuw:WQ53_14635"/>
<dbReference type="RefSeq" id="WP_236685866.1">
    <property type="nucleotide sequence ID" value="NZ_CP011144.1"/>
</dbReference>
<dbReference type="GO" id="GO:0016020">
    <property type="term" value="C:membrane"/>
    <property type="evidence" value="ECO:0007669"/>
    <property type="project" value="GOC"/>
</dbReference>
<dbReference type="PATRIC" id="fig|314722.6.peg.3171"/>
<dbReference type="Proteomes" id="UP000033067">
    <property type="component" value="Chromosome"/>
</dbReference>
<evidence type="ECO:0000256" key="1">
    <source>
        <dbReference type="ARBA" id="ARBA00004127"/>
    </source>
</evidence>
<dbReference type="PANTHER" id="PTHR21624:SF1">
    <property type="entry name" value="ALKYLGLYCEROL MONOOXYGENASE"/>
    <property type="match status" value="1"/>
</dbReference>
<evidence type="ECO:0000256" key="6">
    <source>
        <dbReference type="ARBA" id="ARBA00023136"/>
    </source>
</evidence>
<feature type="transmembrane region" description="Helical" evidence="7">
    <location>
        <begin position="9"/>
        <end position="31"/>
    </location>
</feature>
<feature type="transmembrane region" description="Helical" evidence="7">
    <location>
        <begin position="145"/>
        <end position="175"/>
    </location>
</feature>
<dbReference type="GO" id="GO:0006643">
    <property type="term" value="P:membrane lipid metabolic process"/>
    <property type="evidence" value="ECO:0007669"/>
    <property type="project" value="TreeGrafter"/>
</dbReference>
<dbReference type="InterPro" id="IPR051689">
    <property type="entry name" value="Sterol_desaturase/TMEM195"/>
</dbReference>
<dbReference type="PANTHER" id="PTHR21624">
    <property type="entry name" value="STEROL DESATURASE-RELATED PROTEIN"/>
    <property type="match status" value="1"/>
</dbReference>
<evidence type="ECO:0000256" key="7">
    <source>
        <dbReference type="SAM" id="Phobius"/>
    </source>
</evidence>
<evidence type="ECO:0000313" key="10">
    <source>
        <dbReference type="Proteomes" id="UP000033067"/>
    </source>
</evidence>
<keyword evidence="4" id="KW-0560">Oxidoreductase</keyword>
<evidence type="ECO:0000256" key="4">
    <source>
        <dbReference type="ARBA" id="ARBA00023002"/>
    </source>
</evidence>
<proteinExistence type="predicted"/>
<feature type="transmembrane region" description="Helical" evidence="7">
    <location>
        <begin position="108"/>
        <end position="125"/>
    </location>
</feature>
<sequence length="369" mass="41954">MQPHAEHSFIAYASAMLGLLSLLAVLCFHFPELLTSREFRAVYSEQFARRLLLVGMVAAFVLGTLAVMRGRSRRVALLGVGSATLAVLLGGTNVRFDAIGQTPWSLGMDWFVLSLFFSALVFVPLERYLGQRRMSPLRPGWRTDLAYFFVGHVLVQFILILVTAWTSTIAGLAAFPALKDAIQALPVWAQFLLAVFVADLAQATLHRTYHNTPWLWRFHAVHHSSRAMDWLAGSRMHLVEIVLTRSFVLLPLLVLGFSQPAVNAYVILVGLQAVLAHANLGLRFGWLEYVLVLPRYHHWHHARHPDYLDANYAIHLPLVDMLMGTFRLPKDGSWPEEYGVMKLETVPRGILHQHLMPFRRRKHYDEYED</sequence>
<dbReference type="GO" id="GO:0008610">
    <property type="term" value="P:lipid biosynthetic process"/>
    <property type="evidence" value="ECO:0007669"/>
    <property type="project" value="InterPro"/>
</dbReference>
<evidence type="ECO:0000313" key="9">
    <source>
        <dbReference type="EMBL" id="AKC87811.1"/>
    </source>
</evidence>
<keyword evidence="10" id="KW-1185">Reference proteome</keyword>
<feature type="transmembrane region" description="Helical" evidence="7">
    <location>
        <begin position="75"/>
        <end position="96"/>
    </location>
</feature>
<dbReference type="InterPro" id="IPR006694">
    <property type="entry name" value="Fatty_acid_hydroxylase"/>
</dbReference>
<dbReference type="GO" id="GO:0012505">
    <property type="term" value="C:endomembrane system"/>
    <property type="evidence" value="ECO:0007669"/>
    <property type="project" value="UniProtKB-SubCell"/>
</dbReference>
<evidence type="ECO:0000256" key="3">
    <source>
        <dbReference type="ARBA" id="ARBA00022989"/>
    </source>
</evidence>
<protein>
    <submittedName>
        <fullName evidence="9">Membrane protein</fullName>
    </submittedName>
</protein>
<dbReference type="EMBL" id="CP011144">
    <property type="protein sequence ID" value="AKC87811.1"/>
    <property type="molecule type" value="Genomic_DNA"/>
</dbReference>
<accession>A0A0E3UP69</accession>
<dbReference type="GO" id="GO:0050479">
    <property type="term" value="F:glyceryl-ether monooxygenase activity"/>
    <property type="evidence" value="ECO:0007669"/>
    <property type="project" value="TreeGrafter"/>
</dbReference>
<dbReference type="GO" id="GO:0005506">
    <property type="term" value="F:iron ion binding"/>
    <property type="evidence" value="ECO:0007669"/>
    <property type="project" value="InterPro"/>
</dbReference>
<feature type="domain" description="Fatty acid hydroxylase" evidence="8">
    <location>
        <begin position="191"/>
        <end position="325"/>
    </location>
</feature>
<keyword evidence="5" id="KW-0443">Lipid metabolism</keyword>
<feature type="transmembrane region" description="Helical" evidence="7">
    <location>
        <begin position="238"/>
        <end position="258"/>
    </location>
</feature>
<keyword evidence="6 7" id="KW-0472">Membrane</keyword>
<evidence type="ECO:0000256" key="2">
    <source>
        <dbReference type="ARBA" id="ARBA00022692"/>
    </source>
</evidence>
<comment type="subcellular location">
    <subcellularLocation>
        <location evidence="1">Endomembrane system</location>
        <topology evidence="1">Multi-pass membrane protein</topology>
    </subcellularLocation>
</comment>
<dbReference type="AlphaFoldDB" id="A0A0E3UP69"/>
<evidence type="ECO:0000256" key="5">
    <source>
        <dbReference type="ARBA" id="ARBA00023098"/>
    </source>
</evidence>
<gene>
    <name evidence="9" type="ORF">WQ53_14635</name>
</gene>
<keyword evidence="2 7" id="KW-0812">Transmembrane</keyword>
<evidence type="ECO:0000259" key="8">
    <source>
        <dbReference type="Pfam" id="PF04116"/>
    </source>
</evidence>